<comment type="function">
    <text evidence="2">May play the central regulatory role in sporulation. It may be an element of the effector pathway responsible for the activation of sporulation genes in response to nutritional stress. Spo0A may act in concert with spo0H (a sigma factor) to control the expression of some genes that are critical to the sporulation process.</text>
</comment>
<dbReference type="Pfam" id="PF00072">
    <property type="entry name" value="Response_reg"/>
    <property type="match status" value="1"/>
</dbReference>
<dbReference type="Gene3D" id="2.40.50.1020">
    <property type="entry name" value="LytTr DNA-binding domain"/>
    <property type="match status" value="1"/>
</dbReference>
<evidence type="ECO:0000256" key="3">
    <source>
        <dbReference type="PROSITE-ProRule" id="PRU00169"/>
    </source>
</evidence>
<evidence type="ECO:0000313" key="7">
    <source>
        <dbReference type="Proteomes" id="UP001454489"/>
    </source>
</evidence>
<comment type="caution">
    <text evidence="6">The sequence shown here is derived from an EMBL/GenBank/DDBJ whole genome shotgun (WGS) entry which is preliminary data.</text>
</comment>
<evidence type="ECO:0000313" key="6">
    <source>
        <dbReference type="EMBL" id="MEQ2557877.1"/>
    </source>
</evidence>
<dbReference type="SMART" id="SM00448">
    <property type="entry name" value="REC"/>
    <property type="match status" value="1"/>
</dbReference>
<feature type="domain" description="Response regulatory" evidence="4">
    <location>
        <begin position="2"/>
        <end position="122"/>
    </location>
</feature>
<dbReference type="SMART" id="SM00850">
    <property type="entry name" value="LytTR"/>
    <property type="match status" value="1"/>
</dbReference>
<evidence type="ECO:0000259" key="4">
    <source>
        <dbReference type="PROSITE" id="PS50110"/>
    </source>
</evidence>
<dbReference type="GO" id="GO:0003677">
    <property type="term" value="F:DNA binding"/>
    <property type="evidence" value="ECO:0007669"/>
    <property type="project" value="UniProtKB-KW"/>
</dbReference>
<dbReference type="Gene3D" id="3.40.50.2300">
    <property type="match status" value="1"/>
</dbReference>
<evidence type="ECO:0000256" key="2">
    <source>
        <dbReference type="ARBA" id="ARBA00024867"/>
    </source>
</evidence>
<dbReference type="EMBL" id="JBBMEX010000007">
    <property type="protein sequence ID" value="MEQ2557877.1"/>
    <property type="molecule type" value="Genomic_DNA"/>
</dbReference>
<feature type="modified residue" description="4-aspartylphosphate" evidence="3">
    <location>
        <position position="59"/>
    </location>
</feature>
<organism evidence="6 7">
    <name type="scientific">Maccoyibacter intestinihominis</name>
    <dbReference type="NCBI Taxonomy" id="3133499"/>
    <lineage>
        <taxon>Bacteria</taxon>
        <taxon>Bacillati</taxon>
        <taxon>Bacillota</taxon>
        <taxon>Clostridia</taxon>
        <taxon>Lachnospirales</taxon>
        <taxon>Lachnospiraceae</taxon>
        <taxon>Maccoyibacter</taxon>
    </lineage>
</organism>
<dbReference type="RefSeq" id="WP_353530880.1">
    <property type="nucleotide sequence ID" value="NZ_JBBMEX010000007.1"/>
</dbReference>
<dbReference type="InterPro" id="IPR007492">
    <property type="entry name" value="LytTR_DNA-bd_dom"/>
</dbReference>
<dbReference type="SUPFAM" id="SSF52172">
    <property type="entry name" value="CheY-like"/>
    <property type="match status" value="1"/>
</dbReference>
<dbReference type="InterPro" id="IPR001789">
    <property type="entry name" value="Sig_transdc_resp-reg_receiver"/>
</dbReference>
<keyword evidence="6" id="KW-0238">DNA-binding</keyword>
<protein>
    <recommendedName>
        <fullName evidence="1">Stage 0 sporulation protein A homolog</fullName>
    </recommendedName>
</protein>
<dbReference type="PROSITE" id="PS50930">
    <property type="entry name" value="HTH_LYTTR"/>
    <property type="match status" value="1"/>
</dbReference>
<dbReference type="InterPro" id="IPR046947">
    <property type="entry name" value="LytR-like"/>
</dbReference>
<evidence type="ECO:0000259" key="5">
    <source>
        <dbReference type="PROSITE" id="PS50930"/>
    </source>
</evidence>
<evidence type="ECO:0000256" key="1">
    <source>
        <dbReference type="ARBA" id="ARBA00018672"/>
    </source>
</evidence>
<sequence>MLIYICDDSKSDCLRLMHHLSAYENEIGADFSTVAFSSGDEMFSYLKKHREIPDLFFLDIYMEGKDGMEVARELRRQQVTSGIIFTTSSTEHAMDSYEVHALYYLQKPFTHEHFLMAMQRCEALIQTAQKKLSVSVKGKELLIAFSDILYLETGRHTVIFHTRKETFSVPGSLSRFADAFADTKNFLSCGRSYLVNLDFVEGFLNQDLIMSDNSLIPVPIRKQSETARIVEEYKNSLAKPTVTF</sequence>
<dbReference type="PROSITE" id="PS50110">
    <property type="entry name" value="RESPONSE_REGULATORY"/>
    <property type="match status" value="1"/>
</dbReference>
<dbReference type="Proteomes" id="UP001454489">
    <property type="component" value="Unassembled WGS sequence"/>
</dbReference>
<dbReference type="InterPro" id="IPR011006">
    <property type="entry name" value="CheY-like_superfamily"/>
</dbReference>
<feature type="domain" description="HTH LytTR-type" evidence="5">
    <location>
        <begin position="132"/>
        <end position="232"/>
    </location>
</feature>
<reference evidence="6 7" key="1">
    <citation type="submission" date="2024-03" db="EMBL/GenBank/DDBJ databases">
        <title>Human intestinal bacterial collection.</title>
        <authorList>
            <person name="Pauvert C."/>
            <person name="Hitch T.C.A."/>
            <person name="Clavel T."/>
        </authorList>
    </citation>
    <scope>NUCLEOTIDE SEQUENCE [LARGE SCALE GENOMIC DNA]</scope>
    <source>
        <strain evidence="6 7">CLA-AA-H185</strain>
    </source>
</reference>
<dbReference type="Pfam" id="PF04397">
    <property type="entry name" value="LytTR"/>
    <property type="match status" value="1"/>
</dbReference>
<keyword evidence="7" id="KW-1185">Reference proteome</keyword>
<keyword evidence="3" id="KW-0597">Phosphoprotein</keyword>
<name>A0ABV1HDU2_9FIRM</name>
<proteinExistence type="predicted"/>
<gene>
    <name evidence="6" type="ORF">WMO43_08355</name>
</gene>
<dbReference type="PANTHER" id="PTHR37299:SF1">
    <property type="entry name" value="STAGE 0 SPORULATION PROTEIN A HOMOLOG"/>
    <property type="match status" value="1"/>
</dbReference>
<dbReference type="PANTHER" id="PTHR37299">
    <property type="entry name" value="TRANSCRIPTIONAL REGULATOR-RELATED"/>
    <property type="match status" value="1"/>
</dbReference>
<accession>A0ABV1HDU2</accession>